<organism evidence="2 3">
    <name type="scientific">Cylindrotheca closterium</name>
    <dbReference type="NCBI Taxonomy" id="2856"/>
    <lineage>
        <taxon>Eukaryota</taxon>
        <taxon>Sar</taxon>
        <taxon>Stramenopiles</taxon>
        <taxon>Ochrophyta</taxon>
        <taxon>Bacillariophyta</taxon>
        <taxon>Bacillariophyceae</taxon>
        <taxon>Bacillariophycidae</taxon>
        <taxon>Bacillariales</taxon>
        <taxon>Bacillariaceae</taxon>
        <taxon>Cylindrotheca</taxon>
    </lineage>
</organism>
<proteinExistence type="predicted"/>
<name>A0AAD2CS23_9STRA</name>
<dbReference type="AlphaFoldDB" id="A0AAD2CS23"/>
<comment type="caution">
    <text evidence="2">The sequence shown here is derived from an EMBL/GenBank/DDBJ whole genome shotgun (WGS) entry which is preliminary data.</text>
</comment>
<dbReference type="EMBL" id="CAKOGP040000369">
    <property type="protein sequence ID" value="CAJ1934731.1"/>
    <property type="molecule type" value="Genomic_DNA"/>
</dbReference>
<accession>A0AAD2CS23</accession>
<keyword evidence="3" id="KW-1185">Reference proteome</keyword>
<dbReference type="Proteomes" id="UP001295423">
    <property type="component" value="Unassembled WGS sequence"/>
</dbReference>
<sequence>MEPIETDGYGSLLHPRRAKSPITTNPDHLWDSKQELASFLKQDKHLQRVAMSRIASFGGDADTKEISYVGLSSEKELKQSVKRMKEAKTCVLAEQMQQEEDFYNEMNDLSDFRLDQETIAHFFSIYSIRAAKVAHMKGLQL</sequence>
<evidence type="ECO:0000313" key="2">
    <source>
        <dbReference type="EMBL" id="CAJ1934731.1"/>
    </source>
</evidence>
<evidence type="ECO:0000256" key="1">
    <source>
        <dbReference type="SAM" id="MobiDB-lite"/>
    </source>
</evidence>
<reference evidence="2" key="1">
    <citation type="submission" date="2023-08" db="EMBL/GenBank/DDBJ databases">
        <authorList>
            <person name="Audoor S."/>
            <person name="Bilcke G."/>
        </authorList>
    </citation>
    <scope>NUCLEOTIDE SEQUENCE</scope>
</reference>
<gene>
    <name evidence="2" type="ORF">CYCCA115_LOCUS4070</name>
</gene>
<feature type="region of interest" description="Disordered" evidence="1">
    <location>
        <begin position="1"/>
        <end position="27"/>
    </location>
</feature>
<protein>
    <submittedName>
        <fullName evidence="2">Uncharacterized protein</fullName>
    </submittedName>
</protein>
<evidence type="ECO:0000313" key="3">
    <source>
        <dbReference type="Proteomes" id="UP001295423"/>
    </source>
</evidence>